<evidence type="ECO:0000313" key="1">
    <source>
        <dbReference type="EMBL" id="CAB4138427.1"/>
    </source>
</evidence>
<protein>
    <submittedName>
        <fullName evidence="1">Uncharacterized protein</fullName>
    </submittedName>
</protein>
<name>A0A6J5LZC2_9CAUD</name>
<sequence>MSTIRTNAILDSAGGNTATINSIPLRPGILDPENRIINGAFDFWQRGASQTTPNYGSADRWQNVLVGGTVTMSLQSFAVGDTLGSNSPTYYLRQTVSGQTLASHAANITQRVESVRSYAGQTITVLGWARRSSGSGNMVADGFQFFGTGGSPSTAIDLTPQTLTLTGSFAPFAVTISVPSITGKTLGTNGDDSLGIRFWTSAGSNFNAQTNSLGLQTIGVDLWGIHIKLGTHTVDAVNLYKRPELGPELARCQRYYEVTGYRMQVTPNILSTGYWATAKRSSPAITVNGTGTVAASSGASTKAFIATAYATPSAYDAIVTGDAEL</sequence>
<accession>A0A6J5LZC2</accession>
<organism evidence="1">
    <name type="scientific">uncultured Caudovirales phage</name>
    <dbReference type="NCBI Taxonomy" id="2100421"/>
    <lineage>
        <taxon>Viruses</taxon>
        <taxon>Duplodnaviria</taxon>
        <taxon>Heunggongvirae</taxon>
        <taxon>Uroviricota</taxon>
        <taxon>Caudoviricetes</taxon>
        <taxon>Peduoviridae</taxon>
        <taxon>Maltschvirus</taxon>
        <taxon>Maltschvirus maltsch</taxon>
    </lineage>
</organism>
<dbReference type="EMBL" id="LR796344">
    <property type="protein sequence ID" value="CAB4138427.1"/>
    <property type="molecule type" value="Genomic_DNA"/>
</dbReference>
<proteinExistence type="predicted"/>
<reference evidence="1" key="1">
    <citation type="submission" date="2020-04" db="EMBL/GenBank/DDBJ databases">
        <authorList>
            <person name="Chiriac C."/>
            <person name="Salcher M."/>
            <person name="Ghai R."/>
            <person name="Kavagutti S V."/>
        </authorList>
    </citation>
    <scope>NUCLEOTIDE SEQUENCE</scope>
</reference>
<gene>
    <name evidence="1" type="ORF">UFOVP330_47</name>
</gene>